<evidence type="ECO:0000313" key="10">
    <source>
        <dbReference type="EMBL" id="CAV19067.1"/>
    </source>
</evidence>
<dbReference type="PANTHER" id="PTHR48069:SF3">
    <property type="entry name" value="DIHYDROFOLATE REDUCTASE"/>
    <property type="match status" value="1"/>
</dbReference>
<evidence type="ECO:0000256" key="5">
    <source>
        <dbReference type="ARBA" id="ARBA00022857"/>
    </source>
</evidence>
<evidence type="ECO:0000256" key="7">
    <source>
        <dbReference type="ARBA" id="ARBA00025067"/>
    </source>
</evidence>
<dbReference type="STRING" id="575788.VS_1884"/>
<dbReference type="EC" id="1.5.1.3" evidence="3"/>
<comment type="similarity">
    <text evidence="2 8">Belongs to the dihydrofolate reductase family.</text>
</comment>
<gene>
    <name evidence="10" type="primary">dfrA</name>
    <name evidence="10" type="ordered locus">VS_1884</name>
</gene>
<dbReference type="CDD" id="cd00209">
    <property type="entry name" value="DHFR"/>
    <property type="match status" value="1"/>
</dbReference>
<keyword evidence="4" id="KW-0554">One-carbon metabolism</keyword>
<keyword evidence="5" id="KW-0521">NADP</keyword>
<dbReference type="Gene3D" id="3.40.430.10">
    <property type="entry name" value="Dihydrofolate Reductase, subunit A"/>
    <property type="match status" value="1"/>
</dbReference>
<dbReference type="GO" id="GO:0004146">
    <property type="term" value="F:dihydrofolate reductase activity"/>
    <property type="evidence" value="ECO:0000315"/>
    <property type="project" value="CACAO"/>
</dbReference>
<dbReference type="GO" id="GO:0005829">
    <property type="term" value="C:cytosol"/>
    <property type="evidence" value="ECO:0007669"/>
    <property type="project" value="TreeGrafter"/>
</dbReference>
<reference evidence="10 11" key="1">
    <citation type="submission" date="2009-02" db="EMBL/GenBank/DDBJ databases">
        <title>Vibrio splendidus str. LGP32 complete genome.</title>
        <authorList>
            <person name="Mazel D."/>
            <person name="Le Roux F."/>
        </authorList>
    </citation>
    <scope>NUCLEOTIDE SEQUENCE [LARGE SCALE GENOMIC DNA]</scope>
    <source>
        <strain evidence="10 11">LGP32</strain>
    </source>
</reference>
<dbReference type="SUPFAM" id="SSF53597">
    <property type="entry name" value="Dihydrofolate reductase-like"/>
    <property type="match status" value="1"/>
</dbReference>
<dbReference type="UniPathway" id="UPA00077">
    <property type="reaction ID" value="UER00158"/>
</dbReference>
<dbReference type="PRINTS" id="PR00070">
    <property type="entry name" value="DHFR"/>
</dbReference>
<dbReference type="PROSITE" id="PS00075">
    <property type="entry name" value="DHFR_1"/>
    <property type="match status" value="1"/>
</dbReference>
<dbReference type="HOGENOM" id="CLU_043966_5_2_6"/>
<dbReference type="InterPro" id="IPR017925">
    <property type="entry name" value="DHFR_CS"/>
</dbReference>
<comment type="function">
    <text evidence="7">Key enzyme in folate metabolism. Catalyzes an essential reaction for de novo glycine and purine synthesis, and for DNA precursor synthesis.</text>
</comment>
<dbReference type="EMBL" id="FM954972">
    <property type="protein sequence ID" value="CAV19067.1"/>
    <property type="molecule type" value="Genomic_DNA"/>
</dbReference>
<name>B7VPW7_VIBA3</name>
<dbReference type="eggNOG" id="COG0262">
    <property type="taxonomic scope" value="Bacteria"/>
</dbReference>
<evidence type="ECO:0000256" key="4">
    <source>
        <dbReference type="ARBA" id="ARBA00022563"/>
    </source>
</evidence>
<dbReference type="PANTHER" id="PTHR48069">
    <property type="entry name" value="DIHYDROFOLATE REDUCTASE"/>
    <property type="match status" value="1"/>
</dbReference>
<evidence type="ECO:0000259" key="9">
    <source>
        <dbReference type="PROSITE" id="PS51330"/>
    </source>
</evidence>
<dbReference type="GO" id="GO:0046654">
    <property type="term" value="P:tetrahydrofolate biosynthetic process"/>
    <property type="evidence" value="ECO:0007669"/>
    <property type="project" value="UniProtKB-UniPathway"/>
</dbReference>
<evidence type="ECO:0000256" key="2">
    <source>
        <dbReference type="ARBA" id="ARBA00009539"/>
    </source>
</evidence>
<sequence length="183" mass="20521">MVWSSVRLAGSVLVHLMPGVSPMEINLKLSLMAAVAENGVIGSGLDIPWIVKGEQLLFKAMTFNQWLLLGRKTFESMGKLPNRKYAVISRSPSTSNDPDILYFKSVEDALGYLETVTEHAFVSGGGQIYKSLITQVDTIHISKIHKHISGDIFFPELPRDLTLVFEQRFSSNIDYTYQIWQKG</sequence>
<keyword evidence="6 10" id="KW-0560">Oxidoreductase</keyword>
<dbReference type="AlphaFoldDB" id="B7VPW7"/>
<dbReference type="Pfam" id="PF00186">
    <property type="entry name" value="DHFR_1"/>
    <property type="match status" value="1"/>
</dbReference>
<dbReference type="NCBIfam" id="NF000330">
    <property type="entry name" value="trim_DfrA1_like"/>
    <property type="match status" value="1"/>
</dbReference>
<dbReference type="GO" id="GO:0046655">
    <property type="term" value="P:folic acid metabolic process"/>
    <property type="evidence" value="ECO:0007669"/>
    <property type="project" value="TreeGrafter"/>
</dbReference>
<dbReference type="KEGG" id="vsp:VS_1884"/>
<evidence type="ECO:0000256" key="8">
    <source>
        <dbReference type="RuleBase" id="RU004474"/>
    </source>
</evidence>
<comment type="pathway">
    <text evidence="1">Cofactor biosynthesis; tetrahydrofolate biosynthesis; 5,6,7,8-tetrahydrofolate from 7,8-dihydrofolate: step 1/1.</text>
</comment>
<evidence type="ECO:0000313" key="11">
    <source>
        <dbReference type="Proteomes" id="UP000009100"/>
    </source>
</evidence>
<dbReference type="GO" id="GO:0050661">
    <property type="term" value="F:NADP binding"/>
    <property type="evidence" value="ECO:0007669"/>
    <property type="project" value="InterPro"/>
</dbReference>
<dbReference type="GO" id="GO:0046452">
    <property type="term" value="P:dihydrofolate metabolic process"/>
    <property type="evidence" value="ECO:0007669"/>
    <property type="project" value="TreeGrafter"/>
</dbReference>
<accession>B7VPW7</accession>
<proteinExistence type="inferred from homology"/>
<evidence type="ECO:0000256" key="6">
    <source>
        <dbReference type="ARBA" id="ARBA00023002"/>
    </source>
</evidence>
<evidence type="ECO:0000256" key="1">
    <source>
        <dbReference type="ARBA" id="ARBA00004903"/>
    </source>
</evidence>
<dbReference type="PROSITE" id="PS51330">
    <property type="entry name" value="DHFR_2"/>
    <property type="match status" value="1"/>
</dbReference>
<protein>
    <recommendedName>
        <fullName evidence="3">dihydrofolate reductase</fullName>
        <ecNumber evidence="3">1.5.1.3</ecNumber>
    </recommendedName>
</protein>
<dbReference type="InterPro" id="IPR024072">
    <property type="entry name" value="DHFR-like_dom_sf"/>
</dbReference>
<organism evidence="10 11">
    <name type="scientific">Vibrio atlanticus (strain LGP32)</name>
    <name type="common">Vibrio splendidus (strain Mel32)</name>
    <dbReference type="NCBI Taxonomy" id="575788"/>
    <lineage>
        <taxon>Bacteria</taxon>
        <taxon>Pseudomonadati</taxon>
        <taxon>Pseudomonadota</taxon>
        <taxon>Gammaproteobacteria</taxon>
        <taxon>Vibrionales</taxon>
        <taxon>Vibrionaceae</taxon>
        <taxon>Vibrio</taxon>
    </lineage>
</organism>
<dbReference type="InterPro" id="IPR012259">
    <property type="entry name" value="DHFR"/>
</dbReference>
<evidence type="ECO:0000256" key="3">
    <source>
        <dbReference type="ARBA" id="ARBA00012856"/>
    </source>
</evidence>
<dbReference type="InterPro" id="IPR001796">
    <property type="entry name" value="DHFR_dom"/>
</dbReference>
<dbReference type="Proteomes" id="UP000009100">
    <property type="component" value="Chromosome 1"/>
</dbReference>
<feature type="domain" description="DHFR" evidence="9">
    <location>
        <begin position="28"/>
        <end position="182"/>
    </location>
</feature>
<dbReference type="FunFam" id="3.40.430.10:FF:000009">
    <property type="entry name" value="Dihydrofolate reductase"/>
    <property type="match status" value="1"/>
</dbReference>
<dbReference type="GO" id="GO:0006730">
    <property type="term" value="P:one-carbon metabolic process"/>
    <property type="evidence" value="ECO:0007669"/>
    <property type="project" value="UniProtKB-KW"/>
</dbReference>